<evidence type="ECO:0000313" key="2">
    <source>
        <dbReference type="EMBL" id="MBB5937258.1"/>
    </source>
</evidence>
<proteinExistence type="predicted"/>
<evidence type="ECO:0000256" key="1">
    <source>
        <dbReference type="SAM" id="Phobius"/>
    </source>
</evidence>
<organism evidence="2 3">
    <name type="scientific">Streptomyces zagrosensis</name>
    <dbReference type="NCBI Taxonomy" id="1042984"/>
    <lineage>
        <taxon>Bacteria</taxon>
        <taxon>Bacillati</taxon>
        <taxon>Actinomycetota</taxon>
        <taxon>Actinomycetes</taxon>
        <taxon>Kitasatosporales</taxon>
        <taxon>Streptomycetaceae</taxon>
        <taxon>Streptomyces</taxon>
    </lineage>
</organism>
<name>A0A7W9QCI5_9ACTN</name>
<accession>A0A7W9QCI5</accession>
<keyword evidence="1" id="KW-0472">Membrane</keyword>
<reference evidence="2 3" key="1">
    <citation type="submission" date="2020-08" db="EMBL/GenBank/DDBJ databases">
        <title>Genomic Encyclopedia of Type Strains, Phase III (KMG-III): the genomes of soil and plant-associated and newly described type strains.</title>
        <authorList>
            <person name="Whitman W."/>
        </authorList>
    </citation>
    <scope>NUCLEOTIDE SEQUENCE [LARGE SCALE GENOMIC DNA]</scope>
    <source>
        <strain evidence="2 3">CECT 8305</strain>
    </source>
</reference>
<comment type="caution">
    <text evidence="2">The sequence shown here is derived from an EMBL/GenBank/DDBJ whole genome shotgun (WGS) entry which is preliminary data.</text>
</comment>
<protein>
    <submittedName>
        <fullName evidence="2">Putative membrane protein</fullName>
    </submittedName>
</protein>
<keyword evidence="1" id="KW-1133">Transmembrane helix</keyword>
<dbReference type="RefSeq" id="WP_184574101.1">
    <property type="nucleotide sequence ID" value="NZ_JACHJL010000011.1"/>
</dbReference>
<gene>
    <name evidence="2" type="ORF">FHS42_004337</name>
</gene>
<sequence length="147" mass="15965">MDVRTLYRMPGSVKFGLITLWIQVLIMAFAGWFILSEIDTRHDHGQSVQGEGAVRSIAYGMFVLCAALLVASGLFFRRSLLACKLVYGYEVFTVVIALLSIGVALAADGFVLAQLAALALPFAVCWALGQQSADEWFSVGWSPADEV</sequence>
<keyword evidence="1" id="KW-0812">Transmembrane</keyword>
<dbReference type="AlphaFoldDB" id="A0A7W9QCI5"/>
<evidence type="ECO:0000313" key="3">
    <source>
        <dbReference type="Proteomes" id="UP000588098"/>
    </source>
</evidence>
<feature type="transmembrane region" description="Helical" evidence="1">
    <location>
        <begin position="56"/>
        <end position="76"/>
    </location>
</feature>
<feature type="transmembrane region" description="Helical" evidence="1">
    <location>
        <begin position="12"/>
        <end position="36"/>
    </location>
</feature>
<feature type="transmembrane region" description="Helical" evidence="1">
    <location>
        <begin position="85"/>
        <end position="105"/>
    </location>
</feature>
<feature type="transmembrane region" description="Helical" evidence="1">
    <location>
        <begin position="111"/>
        <end position="129"/>
    </location>
</feature>
<dbReference type="EMBL" id="JACHJL010000011">
    <property type="protein sequence ID" value="MBB5937258.1"/>
    <property type="molecule type" value="Genomic_DNA"/>
</dbReference>
<keyword evidence="3" id="KW-1185">Reference proteome</keyword>
<dbReference type="Proteomes" id="UP000588098">
    <property type="component" value="Unassembled WGS sequence"/>
</dbReference>